<feature type="compositionally biased region" description="Gly residues" evidence="1">
    <location>
        <begin position="49"/>
        <end position="63"/>
    </location>
</feature>
<evidence type="ECO:0000313" key="3">
    <source>
        <dbReference type="Proteomes" id="UP000284657"/>
    </source>
</evidence>
<dbReference type="AlphaFoldDB" id="A0A3R7GEU4"/>
<reference evidence="2 3" key="1">
    <citation type="submission" date="2018-07" db="EMBL/GenBank/DDBJ databases">
        <title>Genome sequencing of oomycete isolates from Chile give support for New Zealand origin for Phytophthora kernoviae and make available the first Nothophytophthora sp. genome.</title>
        <authorList>
            <person name="Studholme D.J."/>
            <person name="Sanfuentes E."/>
            <person name="Panda P."/>
            <person name="Hill R."/>
            <person name="Sambles C."/>
            <person name="Grant M."/>
            <person name="Williams N.M."/>
            <person name="Mcdougal R.L."/>
        </authorList>
    </citation>
    <scope>NUCLEOTIDE SEQUENCE [LARGE SCALE GENOMIC DNA]</scope>
    <source>
        <strain evidence="2">Chile7</strain>
    </source>
</reference>
<dbReference type="EMBL" id="MBAD02001791">
    <property type="protein sequence ID" value="RLN51841.1"/>
    <property type="molecule type" value="Genomic_DNA"/>
</dbReference>
<name>A0A3R7GEU4_9STRA</name>
<protein>
    <submittedName>
        <fullName evidence="2">Uncharacterized protein</fullName>
    </submittedName>
</protein>
<dbReference type="Proteomes" id="UP000284657">
    <property type="component" value="Unassembled WGS sequence"/>
</dbReference>
<proteinExistence type="predicted"/>
<sequence length="70" mass="7429">MTALTGLKGYLWGHRWNILLTTQATFTFGIMINRYPKELPTGSKSTAGGSTGAGEELGVGGQGVPWRADC</sequence>
<gene>
    <name evidence="2" type="ORF">BBJ29_002421</name>
</gene>
<evidence type="ECO:0000256" key="1">
    <source>
        <dbReference type="SAM" id="MobiDB-lite"/>
    </source>
</evidence>
<evidence type="ECO:0000313" key="2">
    <source>
        <dbReference type="EMBL" id="RLN51841.1"/>
    </source>
</evidence>
<organism evidence="2 3">
    <name type="scientific">Phytophthora kernoviae</name>
    <dbReference type="NCBI Taxonomy" id="325452"/>
    <lineage>
        <taxon>Eukaryota</taxon>
        <taxon>Sar</taxon>
        <taxon>Stramenopiles</taxon>
        <taxon>Oomycota</taxon>
        <taxon>Peronosporomycetes</taxon>
        <taxon>Peronosporales</taxon>
        <taxon>Peronosporaceae</taxon>
        <taxon>Phytophthora</taxon>
    </lineage>
</organism>
<feature type="region of interest" description="Disordered" evidence="1">
    <location>
        <begin position="40"/>
        <end position="70"/>
    </location>
</feature>
<accession>A0A3R7GEU4</accession>
<comment type="caution">
    <text evidence="2">The sequence shown here is derived from an EMBL/GenBank/DDBJ whole genome shotgun (WGS) entry which is preliminary data.</text>
</comment>